<dbReference type="OMA" id="LEALYCV"/>
<evidence type="ECO:0000256" key="9">
    <source>
        <dbReference type="ARBA" id="ARBA00022989"/>
    </source>
</evidence>
<dbReference type="InterPro" id="IPR003938">
    <property type="entry name" value="K_chnl_volt-dep_EAG/ELK/ERG"/>
</dbReference>
<dbReference type="RefSeq" id="XP_031753016.1">
    <property type="nucleotide sequence ID" value="XM_031897156.1"/>
</dbReference>
<dbReference type="InterPro" id="IPR003950">
    <property type="entry name" value="K_chnl_volt-dep_ELK"/>
</dbReference>
<dbReference type="GeneID" id="100494380"/>
<dbReference type="InterPro" id="IPR014710">
    <property type="entry name" value="RmlC-like_jellyroll"/>
</dbReference>
<feature type="domain" description="PAC" evidence="26">
    <location>
        <begin position="93"/>
        <end position="145"/>
    </location>
</feature>
<dbReference type="KEGG" id="xtr:100494380"/>
<evidence type="ECO:0000256" key="24">
    <source>
        <dbReference type="SAM" id="Phobius"/>
    </source>
</evidence>
<keyword evidence="7" id="KW-0851">Voltage-gated channel</keyword>
<evidence type="ECO:0000256" key="7">
    <source>
        <dbReference type="ARBA" id="ARBA00022882"/>
    </source>
</evidence>
<evidence type="ECO:0000256" key="11">
    <source>
        <dbReference type="ARBA" id="ARBA00023136"/>
    </source>
</evidence>
<dbReference type="Bgee" id="ENSXETG00000039417">
    <property type="expression patterns" value="Expressed in brain and 1 other cell type or tissue"/>
</dbReference>
<evidence type="ECO:0000256" key="18">
    <source>
        <dbReference type="ARBA" id="ARBA00072860"/>
    </source>
</evidence>
<dbReference type="InterPro" id="IPR018490">
    <property type="entry name" value="cNMP-bd_dom_sf"/>
</dbReference>
<comment type="subunit">
    <text evidence="17">The potassium channel is probably composed of a homo- or heterotetrameric complex of pore-forming alpha subunits that can associate with modulating beta subunits. Interacts with KCNE1 and KCNE3; these interactions regulate KCNH3 trafficking to the plasma membrane and its subsequent voltage-gated potassium channel activity.</text>
</comment>
<dbReference type="GO" id="GO:0005249">
    <property type="term" value="F:voltage-gated potassium channel activity"/>
    <property type="evidence" value="ECO:0000318"/>
    <property type="project" value="GO_Central"/>
</dbReference>
<proteinExistence type="inferred from homology"/>
<evidence type="ECO:0000256" key="15">
    <source>
        <dbReference type="ARBA" id="ARBA00053640"/>
    </source>
</evidence>
<dbReference type="OrthoDB" id="426293at2759"/>
<comment type="subcellular location">
    <subcellularLocation>
        <location evidence="1">Cell membrane</location>
        <topology evidence="1">Multi-pass membrane protein</topology>
    </subcellularLocation>
</comment>
<dbReference type="PANTHER" id="PTHR10217">
    <property type="entry name" value="VOLTAGE AND LIGAND GATED POTASSIUM CHANNEL"/>
    <property type="match status" value="1"/>
</dbReference>
<evidence type="ECO:0000256" key="4">
    <source>
        <dbReference type="ARBA" id="ARBA00022538"/>
    </source>
</evidence>
<dbReference type="GeneTree" id="ENSGT00940000161742"/>
<feature type="transmembrane region" description="Helical" evidence="24">
    <location>
        <begin position="306"/>
        <end position="334"/>
    </location>
</feature>
<reference evidence="27" key="2">
    <citation type="submission" date="2020-05" db="UniProtKB">
        <authorList>
            <consortium name="Ensembl"/>
        </authorList>
    </citation>
    <scope>IDENTIFICATION</scope>
</reference>
<dbReference type="CTD" id="23416"/>
<comment type="similarity">
    <text evidence="16">Belongs to the potassium channel family. H (Eag) (TC 1.A.1.20) subfamily. Kv12.2/KCNH3 sub-subfamily.</text>
</comment>
<sequence length="950" mass="106560">MPAMRGLLAPQNTFLDTIATRFDGTHSNFVLGNAQLPPSFPVVYCSDGFCELTGFARAEVMQRSCACSFLYGGDTTEHIQHCILQALREKQELKAELVLSKKNGCSFWCLLDLVPIKNEKGEVVLFLISFKDITDTKFGTDAESWKESESTEYQDCAVGKGFKADRRWSRTILYHLSGQLQRQNSTKAKLGKGFFAEKPQVPEYKVVSVRKSPLIFLHYGTFKACWDCLILLATLYVAVTVPYSVCFSNKEEGTTIPRSPPNVCDLIVEILFILDIALNFRTTFVSQSGKVVFTPRLIVHHYLRTWFLLDLLAALPVDLLYSFNVNVYFGAHLLKTVRLLRLLRLLPRLDHYSRYSAVVLSLLMVVFALLAHWVACIWYFIGQKEIESNQPEVPEIGWLQELARRLETPYYVGKRNSSQCFTPQNNNSEEAANKTDMVLLGGPSLRSSYITSLYFALSSLTSVGFGNVSANTDTEKIFSLCIMLIGALMHALVFGNVTAIIQRLYARRFLYHSRTRDLRDYIRIHAIPKPLKQRMLEYVQTTWTMNNGIDTNQLLHSLPDELRADIAMHLNRELLQSPLFALASRGCLRSLSLNIRRSFCTPGEYLIRQGDALEALYCVCSGSMEVLKDGVVLAILGKGDLIGCELCSEDIVIKSNADVKALTYCDLQGIGQRGLRDTLSLYPEYAQKFTCQITKQLSYNLGGSKCAHESDVYAQQLFENQNSHGKRQEESPKFSVSLTPQKSPHLCSSPSRFSLCSPRRTAKEMTLSHTPTGVGARELDIPCVSYARPTELSPRVVDGIEEENSTAVPERFNFPECNNPPATSGEPLFLSTEPRATDNMERLSQAVSDLSSQVQELREGLQALRHAMHVSVMPCGASPCFHRRDLLMQCEAGALTTGDTATTCPSLFHPPRVEKNSHICYISPVPSCSERHLSWLWGPTHPSVAPFKRI</sequence>
<dbReference type="PRINTS" id="PR01463">
    <property type="entry name" value="EAGCHANLFMLY"/>
</dbReference>
<evidence type="ECO:0000256" key="12">
    <source>
        <dbReference type="ARBA" id="ARBA00023180"/>
    </source>
</evidence>
<evidence type="ECO:0000256" key="23">
    <source>
        <dbReference type="SAM" id="MobiDB-lite"/>
    </source>
</evidence>
<keyword evidence="12" id="KW-0325">Glycoprotein</keyword>
<reference evidence="29" key="3">
    <citation type="submission" date="2025-04" db="UniProtKB">
        <authorList>
            <consortium name="RefSeq"/>
        </authorList>
    </citation>
    <scope>IDENTIFICATION</scope>
    <source>
        <strain evidence="29">Nigerian</strain>
        <tissue evidence="29">Liver and blood</tissue>
    </source>
</reference>
<comment type="catalytic activity">
    <reaction evidence="14">
        <text>K(+)(in) = K(+)(out)</text>
        <dbReference type="Rhea" id="RHEA:29463"/>
        <dbReference type="ChEBI" id="CHEBI:29103"/>
    </reaction>
</comment>
<dbReference type="InterPro" id="IPR000014">
    <property type="entry name" value="PAS"/>
</dbReference>
<comment type="function">
    <text evidence="15">Pore-forming (alpha) subunit of a voltage-gated inwardly rectifying potassium channel. Charactherized by a fast rate of activation during depolarization followed by a rapid inactivation at much more depolarized value causing inward rectification due to a C-type inactivation mechanism. Exhibits a rapid recovery from inactivation.</text>
</comment>
<dbReference type="Ensembl" id="ENSXETT00000083362">
    <property type="protein sequence ID" value="ENSXETP00000091770"/>
    <property type="gene ID" value="ENSXETG00000039417"/>
</dbReference>
<dbReference type="NCBIfam" id="TIGR00229">
    <property type="entry name" value="sensory_box"/>
    <property type="match status" value="1"/>
</dbReference>
<dbReference type="PROSITE" id="PS50042">
    <property type="entry name" value="CNMP_BINDING_3"/>
    <property type="match status" value="1"/>
</dbReference>
<feature type="transmembrane region" description="Helical" evidence="24">
    <location>
        <begin position="449"/>
        <end position="470"/>
    </location>
</feature>
<keyword evidence="4" id="KW-0633">Potassium transport</keyword>
<keyword evidence="6" id="KW-0631">Potassium channel</keyword>
<dbReference type="PANTHER" id="PTHR10217:SF481">
    <property type="entry name" value="POTASSIUM VOLTAGE-GATED CHANNEL SUBFAMILY H MEMBER 3"/>
    <property type="match status" value="1"/>
</dbReference>
<evidence type="ECO:0000313" key="29">
    <source>
        <dbReference type="RefSeq" id="XP_031753016.1"/>
    </source>
</evidence>
<evidence type="ECO:0000256" key="6">
    <source>
        <dbReference type="ARBA" id="ARBA00022826"/>
    </source>
</evidence>
<dbReference type="Reactome" id="R-XTR-1296072">
    <property type="pathway name" value="Voltage gated Potassium channels"/>
</dbReference>
<dbReference type="InterPro" id="IPR005821">
    <property type="entry name" value="Ion_trans_dom"/>
</dbReference>
<dbReference type="InterPro" id="IPR000595">
    <property type="entry name" value="cNMP-bd_dom"/>
</dbReference>
<feature type="coiled-coil region" evidence="22">
    <location>
        <begin position="840"/>
        <end position="867"/>
    </location>
</feature>
<protein>
    <recommendedName>
        <fullName evidence="18">Voltage-gated inwardly rectifying potassium channel KCNH3</fullName>
    </recommendedName>
    <alternativeName>
        <fullName evidence="20">Ether-a-go-go-like potassium channel 2</fullName>
    </alternativeName>
    <alternativeName>
        <fullName evidence="19">Potassium voltage-gated channel subfamily H member 3</fullName>
    </alternativeName>
    <alternativeName>
        <fullName evidence="21">Voltage-gated potassium channel subunit Kv12.2</fullName>
    </alternativeName>
</protein>
<dbReference type="GO" id="GO:0034702">
    <property type="term" value="C:monoatomic ion channel complex"/>
    <property type="evidence" value="ECO:0007669"/>
    <property type="project" value="UniProtKB-KW"/>
</dbReference>
<evidence type="ECO:0000313" key="30">
    <source>
        <dbReference type="Xenbase" id="XB-GENE-952637"/>
    </source>
</evidence>
<evidence type="ECO:0000256" key="5">
    <source>
        <dbReference type="ARBA" id="ARBA00022692"/>
    </source>
</evidence>
<evidence type="ECO:0000256" key="8">
    <source>
        <dbReference type="ARBA" id="ARBA00022958"/>
    </source>
</evidence>
<reference evidence="27" key="1">
    <citation type="journal article" date="2010" name="Science">
        <title>The genome of the Western clawed frog Xenopus tropicalis.</title>
        <authorList>
            <person name="Hellsten U."/>
            <person name="Harland R.M."/>
            <person name="Gilchrist M.J."/>
            <person name="Hendrix D."/>
            <person name="Jurka J."/>
            <person name="Kapitonov V."/>
            <person name="Ovcharenko I."/>
            <person name="Putnam N.H."/>
            <person name="Shu S."/>
            <person name="Taher L."/>
            <person name="Blitz I.L."/>
            <person name="Blumberg B."/>
            <person name="Dichmann D.S."/>
            <person name="Dubchak I."/>
            <person name="Amaya E."/>
            <person name="Detter J.C."/>
            <person name="Fletcher R."/>
            <person name="Gerhard D.S."/>
            <person name="Goodstein D."/>
            <person name="Graves T."/>
            <person name="Grigoriev I.V."/>
            <person name="Grimwood J."/>
            <person name="Kawashima T."/>
            <person name="Lindquist E."/>
            <person name="Lucas S.M."/>
            <person name="Mead P.E."/>
            <person name="Mitros T."/>
            <person name="Ogino H."/>
            <person name="Ohta Y."/>
            <person name="Poliakov A.V."/>
            <person name="Pollet N."/>
            <person name="Robert J."/>
            <person name="Salamov A."/>
            <person name="Sater A.K."/>
            <person name="Schmutz J."/>
            <person name="Terry A."/>
            <person name="Vize P.D."/>
            <person name="Warren W.C."/>
            <person name="Wells D."/>
            <person name="Wills A."/>
            <person name="Wilson R.K."/>
            <person name="Zimmerman L.B."/>
            <person name="Zorn A.M."/>
            <person name="Grainger R."/>
            <person name="Grammer T."/>
            <person name="Khokha M.K."/>
            <person name="Richardson P.M."/>
            <person name="Rokhsar D.S."/>
        </authorList>
    </citation>
    <scope>NUCLEOTIDE SEQUENCE [LARGE SCALE GENOMIC DNA]</scope>
    <source>
        <strain evidence="27">Nigerian</strain>
    </source>
</reference>
<feature type="transmembrane region" description="Helical" evidence="24">
    <location>
        <begin position="477"/>
        <end position="501"/>
    </location>
</feature>
<dbReference type="PROSITE" id="PS50113">
    <property type="entry name" value="PAC"/>
    <property type="match status" value="1"/>
</dbReference>
<keyword evidence="5 24" id="KW-0812">Transmembrane</keyword>
<keyword evidence="8" id="KW-0630">Potassium</keyword>
<feature type="region of interest" description="Disordered" evidence="23">
    <location>
        <begin position="721"/>
        <end position="751"/>
    </location>
</feature>
<evidence type="ECO:0000313" key="27">
    <source>
        <dbReference type="Ensembl" id="ENSXETP00000091770"/>
    </source>
</evidence>
<dbReference type="GO" id="GO:0005886">
    <property type="term" value="C:plasma membrane"/>
    <property type="evidence" value="ECO:0000318"/>
    <property type="project" value="GO_Central"/>
</dbReference>
<dbReference type="GO" id="GO:0005242">
    <property type="term" value="F:inward rectifier potassium channel activity"/>
    <property type="evidence" value="ECO:0007669"/>
    <property type="project" value="UniProtKB-ARBA"/>
</dbReference>
<evidence type="ECO:0000256" key="14">
    <source>
        <dbReference type="ARBA" id="ARBA00034430"/>
    </source>
</evidence>
<dbReference type="GO" id="GO:0042391">
    <property type="term" value="P:regulation of membrane potential"/>
    <property type="evidence" value="ECO:0000318"/>
    <property type="project" value="GO_Central"/>
</dbReference>
<evidence type="ECO:0000256" key="16">
    <source>
        <dbReference type="ARBA" id="ARBA00060723"/>
    </source>
</evidence>
<dbReference type="InterPro" id="IPR050818">
    <property type="entry name" value="KCNH_animal-type"/>
</dbReference>
<gene>
    <name evidence="27 29 30" type="primary">kcnh3</name>
</gene>
<evidence type="ECO:0000256" key="17">
    <source>
        <dbReference type="ARBA" id="ARBA00065546"/>
    </source>
</evidence>
<keyword evidence="11 24" id="KW-0472">Membrane</keyword>
<evidence type="ECO:0000256" key="21">
    <source>
        <dbReference type="ARBA" id="ARBA00082966"/>
    </source>
</evidence>
<evidence type="ECO:0000256" key="10">
    <source>
        <dbReference type="ARBA" id="ARBA00023065"/>
    </source>
</evidence>
<dbReference type="SMART" id="SM00086">
    <property type="entry name" value="PAC"/>
    <property type="match status" value="1"/>
</dbReference>
<evidence type="ECO:0000256" key="22">
    <source>
        <dbReference type="SAM" id="Coils"/>
    </source>
</evidence>
<dbReference type="SUPFAM" id="SSF81324">
    <property type="entry name" value="Voltage-gated potassium channels"/>
    <property type="match status" value="1"/>
</dbReference>
<feature type="transmembrane region" description="Helical" evidence="24">
    <location>
        <begin position="355"/>
        <end position="381"/>
    </location>
</feature>
<dbReference type="Gene3D" id="1.10.1200.260">
    <property type="match status" value="1"/>
</dbReference>
<feature type="domain" description="Cyclic nucleotide-binding" evidence="25">
    <location>
        <begin position="579"/>
        <end position="696"/>
    </location>
</feature>
<keyword evidence="13" id="KW-0407">Ion channel</keyword>
<dbReference type="FunFam" id="1.10.1200.260:FF:000002">
    <property type="entry name" value="Potassium voltage-gated channel subfamily H member 8"/>
    <property type="match status" value="1"/>
</dbReference>
<evidence type="ECO:0000256" key="19">
    <source>
        <dbReference type="ARBA" id="ARBA00075971"/>
    </source>
</evidence>
<keyword evidence="28" id="KW-1185">Reference proteome</keyword>
<dbReference type="SMART" id="SM00100">
    <property type="entry name" value="cNMP"/>
    <property type="match status" value="1"/>
</dbReference>
<dbReference type="Gene3D" id="2.60.120.10">
    <property type="entry name" value="Jelly Rolls"/>
    <property type="match status" value="1"/>
</dbReference>
<dbReference type="Pfam" id="PF13426">
    <property type="entry name" value="PAS_9"/>
    <property type="match status" value="1"/>
</dbReference>
<accession>A0A6I8SHB6</accession>
<dbReference type="Gene3D" id="1.10.287.70">
    <property type="match status" value="1"/>
</dbReference>
<dbReference type="Proteomes" id="UP000008143">
    <property type="component" value="Chromosome 2"/>
</dbReference>
<keyword evidence="22" id="KW-0175">Coiled coil</keyword>
<dbReference type="CDD" id="cd00038">
    <property type="entry name" value="CAP_ED"/>
    <property type="match status" value="1"/>
</dbReference>
<evidence type="ECO:0000256" key="13">
    <source>
        <dbReference type="ARBA" id="ARBA00023303"/>
    </source>
</evidence>
<dbReference type="AlphaFoldDB" id="A0A6I8SHB6"/>
<keyword evidence="2" id="KW-0813">Transport</keyword>
<dbReference type="CDD" id="cd00130">
    <property type="entry name" value="PAS"/>
    <property type="match status" value="1"/>
</dbReference>
<dbReference type="SUPFAM" id="SSF55785">
    <property type="entry name" value="PYP-like sensor domain (PAS domain)"/>
    <property type="match status" value="1"/>
</dbReference>
<evidence type="ECO:0000256" key="3">
    <source>
        <dbReference type="ARBA" id="ARBA00022475"/>
    </source>
</evidence>
<dbReference type="Pfam" id="PF00027">
    <property type="entry name" value="cNMP_binding"/>
    <property type="match status" value="1"/>
</dbReference>
<feature type="compositionally biased region" description="Polar residues" evidence="23">
    <location>
        <begin position="734"/>
        <end position="751"/>
    </location>
</feature>
<dbReference type="FunFam" id="3.30.450.20:FF:000001">
    <property type="entry name" value="Potassium voltage-gated channel subfamily H member 7"/>
    <property type="match status" value="1"/>
</dbReference>
<dbReference type="InterPro" id="IPR035965">
    <property type="entry name" value="PAS-like_dom_sf"/>
</dbReference>
<keyword evidence="10" id="KW-0406">Ion transport</keyword>
<dbReference type="FunFam" id="2.60.120.10:FF:000061">
    <property type="entry name" value="Potassium voltage-gated channel subfamily H member 3"/>
    <property type="match status" value="1"/>
</dbReference>
<dbReference type="GO" id="GO:0071805">
    <property type="term" value="P:potassium ion transmembrane transport"/>
    <property type="evidence" value="ECO:0000318"/>
    <property type="project" value="GO_Central"/>
</dbReference>
<organism evidence="27">
    <name type="scientific">Xenopus tropicalis</name>
    <name type="common">Western clawed frog</name>
    <name type="synonym">Silurana tropicalis</name>
    <dbReference type="NCBI Taxonomy" id="8364"/>
    <lineage>
        <taxon>Eukaryota</taxon>
        <taxon>Metazoa</taxon>
        <taxon>Chordata</taxon>
        <taxon>Craniata</taxon>
        <taxon>Vertebrata</taxon>
        <taxon>Euteleostomi</taxon>
        <taxon>Amphibia</taxon>
        <taxon>Batrachia</taxon>
        <taxon>Anura</taxon>
        <taxon>Pipoidea</taxon>
        <taxon>Pipidae</taxon>
        <taxon>Xenopodinae</taxon>
        <taxon>Xenopus</taxon>
        <taxon>Silurana</taxon>
    </lineage>
</organism>
<evidence type="ECO:0000256" key="1">
    <source>
        <dbReference type="ARBA" id="ARBA00004651"/>
    </source>
</evidence>
<dbReference type="SUPFAM" id="SSF51206">
    <property type="entry name" value="cAMP-binding domain-like"/>
    <property type="match status" value="1"/>
</dbReference>
<keyword evidence="9 24" id="KW-1133">Transmembrane helix</keyword>
<evidence type="ECO:0000259" key="25">
    <source>
        <dbReference type="PROSITE" id="PS50042"/>
    </source>
</evidence>
<dbReference type="PRINTS" id="PR01465">
    <property type="entry name" value="ELKCHANNEL"/>
</dbReference>
<evidence type="ECO:0000256" key="20">
    <source>
        <dbReference type="ARBA" id="ARBA00076368"/>
    </source>
</evidence>
<dbReference type="InterPro" id="IPR001610">
    <property type="entry name" value="PAC"/>
</dbReference>
<dbReference type="AGR" id="Xenbase:XB-GENE-952637"/>
<dbReference type="Pfam" id="PF00520">
    <property type="entry name" value="Ion_trans"/>
    <property type="match status" value="1"/>
</dbReference>
<evidence type="ECO:0000259" key="26">
    <source>
        <dbReference type="PROSITE" id="PS50113"/>
    </source>
</evidence>
<evidence type="ECO:0000313" key="28">
    <source>
        <dbReference type="Proteomes" id="UP000008143"/>
    </source>
</evidence>
<evidence type="ECO:0000256" key="2">
    <source>
        <dbReference type="ARBA" id="ARBA00022448"/>
    </source>
</evidence>
<dbReference type="Xenbase" id="XB-GENE-952637">
    <property type="gene designation" value="kcnh3"/>
</dbReference>
<name>A0A6I8SHB6_XENTR</name>
<dbReference type="Gene3D" id="3.30.450.20">
    <property type="entry name" value="PAS domain"/>
    <property type="match status" value="1"/>
</dbReference>
<dbReference type="InterPro" id="IPR000700">
    <property type="entry name" value="PAS-assoc_C"/>
</dbReference>
<keyword evidence="3" id="KW-1003">Cell membrane</keyword>